<evidence type="ECO:0000313" key="3">
    <source>
        <dbReference type="Proteomes" id="UP000182062"/>
    </source>
</evidence>
<name>A0A1J6WI83_9BACI</name>
<evidence type="ECO:0000313" key="2">
    <source>
        <dbReference type="EMBL" id="OIU71560.1"/>
    </source>
</evidence>
<keyword evidence="1" id="KW-1133">Transmembrane helix</keyword>
<dbReference type="AlphaFoldDB" id="A0A1J6WI83"/>
<protein>
    <submittedName>
        <fullName evidence="2">Uncharacterized protein</fullName>
    </submittedName>
</protein>
<comment type="caution">
    <text evidence="2">The sequence shown here is derived from an EMBL/GenBank/DDBJ whole genome shotgun (WGS) entry which is preliminary data.</text>
</comment>
<sequence length="73" mass="8259">MYVLLKKFVEMMGGEFLGVDGVGGITGYWDGADRKSVADRRQSWSRPAAKYGFDNIIGFLIIKGTFLIIYRDF</sequence>
<gene>
    <name evidence="2" type="ORF">BHE18_15730</name>
</gene>
<keyword evidence="3" id="KW-1185">Reference proteome</keyword>
<reference evidence="2 3" key="1">
    <citation type="submission" date="2016-09" db="EMBL/GenBank/DDBJ databases">
        <title>Bacillus aquimaris SAMM genome sequence reveals colonization and biosurfactant production capacities.</title>
        <authorList>
            <person name="Waghmode S.R."/>
            <person name="Suryavanshi M.V."/>
        </authorList>
    </citation>
    <scope>NUCLEOTIDE SEQUENCE [LARGE SCALE GENOMIC DNA]</scope>
    <source>
        <strain evidence="2 3">SAMM</strain>
    </source>
</reference>
<evidence type="ECO:0000256" key="1">
    <source>
        <dbReference type="SAM" id="Phobius"/>
    </source>
</evidence>
<dbReference type="Proteomes" id="UP000182062">
    <property type="component" value="Unassembled WGS sequence"/>
</dbReference>
<keyword evidence="1" id="KW-0812">Transmembrane</keyword>
<dbReference type="EMBL" id="MINN01000078">
    <property type="protein sequence ID" value="OIU71560.1"/>
    <property type="molecule type" value="Genomic_DNA"/>
</dbReference>
<organism evidence="2 3">
    <name type="scientific">Rossellomorea aquimaris</name>
    <dbReference type="NCBI Taxonomy" id="189382"/>
    <lineage>
        <taxon>Bacteria</taxon>
        <taxon>Bacillati</taxon>
        <taxon>Bacillota</taxon>
        <taxon>Bacilli</taxon>
        <taxon>Bacillales</taxon>
        <taxon>Bacillaceae</taxon>
        <taxon>Rossellomorea</taxon>
    </lineage>
</organism>
<feature type="transmembrane region" description="Helical" evidence="1">
    <location>
        <begin position="51"/>
        <end position="70"/>
    </location>
</feature>
<accession>A0A1J6WI83</accession>
<keyword evidence="1" id="KW-0472">Membrane</keyword>
<proteinExistence type="predicted"/>